<dbReference type="PANTHER" id="PTHR42748">
    <property type="entry name" value="NITROGEN METABOLITE REPRESSION PROTEIN NMRA FAMILY MEMBER"/>
    <property type="match status" value="1"/>
</dbReference>
<dbReference type="Proteomes" id="UP001152649">
    <property type="component" value="Unassembled WGS sequence"/>
</dbReference>
<evidence type="ECO:0000256" key="1">
    <source>
        <dbReference type="ARBA" id="ARBA00006328"/>
    </source>
</evidence>
<dbReference type="InterPro" id="IPR051164">
    <property type="entry name" value="NmrA-like_oxidored"/>
</dbReference>
<evidence type="ECO:0000256" key="2">
    <source>
        <dbReference type="ARBA" id="ARBA00022857"/>
    </source>
</evidence>
<reference evidence="4" key="1">
    <citation type="submission" date="2021-07" db="EMBL/GenBank/DDBJ databases">
        <authorList>
            <person name="Branca A.L. A."/>
        </authorList>
    </citation>
    <scope>NUCLEOTIDE SEQUENCE</scope>
</reference>
<dbReference type="GO" id="GO:0005634">
    <property type="term" value="C:nucleus"/>
    <property type="evidence" value="ECO:0007669"/>
    <property type="project" value="TreeGrafter"/>
</dbReference>
<dbReference type="InterPro" id="IPR008030">
    <property type="entry name" value="NmrA-like"/>
</dbReference>
<dbReference type="InterPro" id="IPR036291">
    <property type="entry name" value="NAD(P)-bd_dom_sf"/>
</dbReference>
<gene>
    <name evidence="4" type="ORF">PSALAMII_LOCUS7179</name>
</gene>
<sequence>MPAVLITGATGKQGGSLIRSLVARKSPLEILAVTRNSQSHSAQKLAKLSSNIRLVEGNLDDPAALFKTAQNLTQSAIWGVYSVQVSMQCQIYLVSEAILLIRSIIQTAIGNGASEERQGKALVDESLKQKVQFFVYSSVDRGGDASYTSATKVPHFINKHNIEHHLVDKSKNTDMKWFILRPTAFYENLVPGFFGKVFATCFKMALKGKPLQMVATDDIGFFGAEAFMNPEKYQNQSLSLAGDDLTYDQFARIFEQKTGQPIPSTYRFLCSMFMASMKDMGYMFKWFHDTGYKANISELKQINPNLKDFGTWLERDSEFAKK</sequence>
<keyword evidence="2" id="KW-0521">NADP</keyword>
<comment type="similarity">
    <text evidence="1">Belongs to the NmrA-type oxidoreductase family.</text>
</comment>
<dbReference type="OrthoDB" id="9997102at2759"/>
<dbReference type="Gene3D" id="3.90.25.10">
    <property type="entry name" value="UDP-galactose 4-epimerase, domain 1"/>
    <property type="match status" value="1"/>
</dbReference>
<comment type="caution">
    <text evidence="4">The sequence shown here is derived from an EMBL/GenBank/DDBJ whole genome shotgun (WGS) entry which is preliminary data.</text>
</comment>
<dbReference type="AlphaFoldDB" id="A0A9W4JEH6"/>
<feature type="domain" description="NmrA-like" evidence="3">
    <location>
        <begin position="4"/>
        <end position="300"/>
    </location>
</feature>
<evidence type="ECO:0000313" key="4">
    <source>
        <dbReference type="EMBL" id="CAG8394881.1"/>
    </source>
</evidence>
<keyword evidence="5" id="KW-1185">Reference proteome</keyword>
<proteinExistence type="inferred from homology"/>
<dbReference type="SUPFAM" id="SSF51735">
    <property type="entry name" value="NAD(P)-binding Rossmann-fold domains"/>
    <property type="match status" value="1"/>
</dbReference>
<dbReference type="Gene3D" id="3.40.50.720">
    <property type="entry name" value="NAD(P)-binding Rossmann-like Domain"/>
    <property type="match status" value="1"/>
</dbReference>
<dbReference type="EMBL" id="CAJVPG010000333">
    <property type="protein sequence ID" value="CAG8394881.1"/>
    <property type="molecule type" value="Genomic_DNA"/>
</dbReference>
<dbReference type="Pfam" id="PF05368">
    <property type="entry name" value="NmrA"/>
    <property type="match status" value="1"/>
</dbReference>
<dbReference type="PANTHER" id="PTHR42748:SF7">
    <property type="entry name" value="NMRA LIKE REDOX SENSOR 1-RELATED"/>
    <property type="match status" value="1"/>
</dbReference>
<evidence type="ECO:0000313" key="5">
    <source>
        <dbReference type="Proteomes" id="UP001152649"/>
    </source>
</evidence>
<protein>
    <recommendedName>
        <fullName evidence="3">NmrA-like domain-containing protein</fullName>
    </recommendedName>
</protein>
<name>A0A9W4JEH6_9EURO</name>
<evidence type="ECO:0000259" key="3">
    <source>
        <dbReference type="Pfam" id="PF05368"/>
    </source>
</evidence>
<accession>A0A9W4JEH6</accession>
<organism evidence="4 5">
    <name type="scientific">Penicillium salamii</name>
    <dbReference type="NCBI Taxonomy" id="1612424"/>
    <lineage>
        <taxon>Eukaryota</taxon>
        <taxon>Fungi</taxon>
        <taxon>Dikarya</taxon>
        <taxon>Ascomycota</taxon>
        <taxon>Pezizomycotina</taxon>
        <taxon>Eurotiomycetes</taxon>
        <taxon>Eurotiomycetidae</taxon>
        <taxon>Eurotiales</taxon>
        <taxon>Aspergillaceae</taxon>
        <taxon>Penicillium</taxon>
    </lineage>
</organism>